<name>A0A5B8WM11_9CAUD</name>
<dbReference type="Proteomes" id="UP000321915">
    <property type="component" value="Segment"/>
</dbReference>
<keyword evidence="2" id="KW-1185">Reference proteome</keyword>
<evidence type="ECO:0000313" key="1">
    <source>
        <dbReference type="EMBL" id="QED11652.1"/>
    </source>
</evidence>
<evidence type="ECO:0000313" key="2">
    <source>
        <dbReference type="Proteomes" id="UP000321915"/>
    </source>
</evidence>
<gene>
    <name evidence="1" type="primary">164</name>
    <name evidence="1" type="ORF">SEA_QUI_164</name>
</gene>
<organism evidence="1 2">
    <name type="scientific">Arthrobacter phage Qui</name>
    <dbReference type="NCBI Taxonomy" id="2603260"/>
    <lineage>
        <taxon>Viruses</taxon>
        <taxon>Duplodnaviria</taxon>
        <taxon>Heunggongvirae</taxon>
        <taxon>Uroviricota</taxon>
        <taxon>Caudoviricetes</taxon>
        <taxon>Quivirus</taxon>
        <taxon>Quivirus qui</taxon>
    </lineage>
</organism>
<sequence length="105" mass="12222">MPTFRKKPEIVDARKFEGGVQNGTDLIFWVESKAGHALWDREVTGTINAVEGKMKVIQPEQIRLYEHPYSLNYSIAYIGDWIMQCQNGKFEVLRQQELDAEYEQV</sequence>
<accession>A0A5B8WM11</accession>
<dbReference type="RefSeq" id="YP_010660530.1">
    <property type="nucleotide sequence ID" value="NC_070877.1"/>
</dbReference>
<reference evidence="1 2" key="1">
    <citation type="submission" date="2019-07" db="EMBL/GenBank/DDBJ databases">
        <authorList>
            <person name="Abdullah A."/>
            <person name="Lima G.C."/>
            <person name="Cuneo C.K."/>
            <person name="Ennest D.C."/>
            <person name="Fritz K.J."/>
            <person name="Johnson B.T."/>
            <person name="Larson S.M."/>
            <person name="Lemunyete M.N."/>
            <person name="Murray M.B."/>
            <person name="Osmond D.E."/>
            <person name="Patras K.A."/>
            <person name="Ransibrahmanakul S."/>
            <person name="Simpson K.A."/>
            <person name="Thull B.S."/>
            <person name="Wetzel S."/>
            <person name="Bonilla J.A."/>
            <person name="Klyczek K."/>
            <person name="Garlena R.A."/>
            <person name="Russell D.A."/>
            <person name="Pope W.H."/>
            <person name="Jacobs-Sera D."/>
            <person name="Hatfull G.F."/>
        </authorList>
    </citation>
    <scope>NUCLEOTIDE SEQUENCE [LARGE SCALE GENOMIC DNA]</scope>
</reference>
<dbReference type="EMBL" id="MN183282">
    <property type="protein sequence ID" value="QED11652.1"/>
    <property type="molecule type" value="Genomic_DNA"/>
</dbReference>
<dbReference type="KEGG" id="vg:77936524"/>
<dbReference type="GeneID" id="77936524"/>
<protein>
    <submittedName>
        <fullName evidence="1">Uncharacterized protein</fullName>
    </submittedName>
</protein>
<proteinExistence type="predicted"/>